<evidence type="ECO:0000313" key="1">
    <source>
        <dbReference type="EMBL" id="KAK1746519.1"/>
    </source>
</evidence>
<dbReference type="AlphaFoldDB" id="A0AAD9DHQ5"/>
<keyword evidence="2" id="KW-1185">Reference proteome</keyword>
<reference evidence="1" key="1">
    <citation type="submission" date="2023-06" db="EMBL/GenBank/DDBJ databases">
        <title>Survivors Of The Sea: Transcriptome response of Skeletonema marinoi to long-term dormancy.</title>
        <authorList>
            <person name="Pinder M.I.M."/>
            <person name="Kourtchenko O."/>
            <person name="Robertson E.K."/>
            <person name="Larsson T."/>
            <person name="Maumus F."/>
            <person name="Osuna-Cruz C.M."/>
            <person name="Vancaester E."/>
            <person name="Stenow R."/>
            <person name="Vandepoele K."/>
            <person name="Ploug H."/>
            <person name="Bruchert V."/>
            <person name="Godhe A."/>
            <person name="Topel M."/>
        </authorList>
    </citation>
    <scope>NUCLEOTIDE SEQUENCE</scope>
    <source>
        <strain evidence="1">R05AC</strain>
    </source>
</reference>
<gene>
    <name evidence="1" type="ORF">QTG54_003126</name>
</gene>
<dbReference type="EMBL" id="JATAAI010000004">
    <property type="protein sequence ID" value="KAK1746519.1"/>
    <property type="molecule type" value="Genomic_DNA"/>
</dbReference>
<proteinExistence type="predicted"/>
<sequence>MDGLVEAFCGAAVAISEAFWKNGGKPHSEDDAYPQAACDAAYEEAVAALTGAYNYPDPVLFKPTLTTAQFTFRPTMEGALSYFIGTDCLLKSGNDGAQFPPGNDGSAFREFGFALANYRTHTGLSDCHWAPDSYVTGNNAGVAQGKVIFERTEGTTSVVDKTFSFGVYRSGAVVITGHHSSSDIGAEQSTQYTFDDAEF</sequence>
<dbReference type="Proteomes" id="UP001224775">
    <property type="component" value="Unassembled WGS sequence"/>
</dbReference>
<protein>
    <submittedName>
        <fullName evidence="1">Uncharacterized protein</fullName>
    </submittedName>
</protein>
<comment type="caution">
    <text evidence="1">The sequence shown here is derived from an EMBL/GenBank/DDBJ whole genome shotgun (WGS) entry which is preliminary data.</text>
</comment>
<name>A0AAD9DHQ5_9STRA</name>
<organism evidence="1 2">
    <name type="scientific">Skeletonema marinoi</name>
    <dbReference type="NCBI Taxonomy" id="267567"/>
    <lineage>
        <taxon>Eukaryota</taxon>
        <taxon>Sar</taxon>
        <taxon>Stramenopiles</taxon>
        <taxon>Ochrophyta</taxon>
        <taxon>Bacillariophyta</taxon>
        <taxon>Coscinodiscophyceae</taxon>
        <taxon>Thalassiosirophycidae</taxon>
        <taxon>Thalassiosirales</taxon>
        <taxon>Skeletonemataceae</taxon>
        <taxon>Skeletonema</taxon>
        <taxon>Skeletonema marinoi-dohrnii complex</taxon>
    </lineage>
</organism>
<accession>A0AAD9DHQ5</accession>
<evidence type="ECO:0000313" key="2">
    <source>
        <dbReference type="Proteomes" id="UP001224775"/>
    </source>
</evidence>